<reference evidence="1" key="1">
    <citation type="submission" date="2023-10" db="EMBL/GenBank/DDBJ databases">
        <title>Genome assemblies of two species of porcelain crab, Petrolisthes cinctipes and Petrolisthes manimaculis (Anomura: Porcellanidae).</title>
        <authorList>
            <person name="Angst P."/>
        </authorList>
    </citation>
    <scope>NUCLEOTIDE SEQUENCE</scope>
    <source>
        <strain evidence="1">PB745_01</strain>
        <tissue evidence="1">Gill</tissue>
    </source>
</reference>
<gene>
    <name evidence="1" type="ORF">Pcinc_035579</name>
</gene>
<accession>A0AAE1BW96</accession>
<dbReference type="EMBL" id="JAWQEG010005377">
    <property type="protein sequence ID" value="KAK3858218.1"/>
    <property type="molecule type" value="Genomic_DNA"/>
</dbReference>
<dbReference type="AlphaFoldDB" id="A0AAE1BW96"/>
<keyword evidence="2" id="KW-1185">Reference proteome</keyword>
<evidence type="ECO:0000313" key="1">
    <source>
        <dbReference type="EMBL" id="KAK3858218.1"/>
    </source>
</evidence>
<sequence length="101" mass="11560">MRQERVGMVLVGEYGRVWREDDAGCGGGSAVRTRNVRILDKNLLTEPSRERRVSRHTRIIPPPLLKCHSASRKLHVTIEGRLAVLYNPPRNSLQLVHLTWL</sequence>
<comment type="caution">
    <text evidence="1">The sequence shown here is derived from an EMBL/GenBank/DDBJ whole genome shotgun (WGS) entry which is preliminary data.</text>
</comment>
<protein>
    <submittedName>
        <fullName evidence="1">Uncharacterized protein</fullName>
    </submittedName>
</protein>
<name>A0AAE1BW96_PETCI</name>
<dbReference type="Proteomes" id="UP001286313">
    <property type="component" value="Unassembled WGS sequence"/>
</dbReference>
<evidence type="ECO:0000313" key="2">
    <source>
        <dbReference type="Proteomes" id="UP001286313"/>
    </source>
</evidence>
<proteinExistence type="predicted"/>
<organism evidence="1 2">
    <name type="scientific">Petrolisthes cinctipes</name>
    <name type="common">Flat porcelain crab</name>
    <dbReference type="NCBI Taxonomy" id="88211"/>
    <lineage>
        <taxon>Eukaryota</taxon>
        <taxon>Metazoa</taxon>
        <taxon>Ecdysozoa</taxon>
        <taxon>Arthropoda</taxon>
        <taxon>Crustacea</taxon>
        <taxon>Multicrustacea</taxon>
        <taxon>Malacostraca</taxon>
        <taxon>Eumalacostraca</taxon>
        <taxon>Eucarida</taxon>
        <taxon>Decapoda</taxon>
        <taxon>Pleocyemata</taxon>
        <taxon>Anomura</taxon>
        <taxon>Galatheoidea</taxon>
        <taxon>Porcellanidae</taxon>
        <taxon>Petrolisthes</taxon>
    </lineage>
</organism>